<keyword evidence="5 15" id="KW-0645">Protease</keyword>
<evidence type="ECO:0000256" key="15">
    <source>
        <dbReference type="RuleBase" id="RU361156"/>
    </source>
</evidence>
<evidence type="ECO:0000256" key="5">
    <source>
        <dbReference type="ARBA" id="ARBA00022670"/>
    </source>
</evidence>
<evidence type="ECO:0000256" key="1">
    <source>
        <dbReference type="ARBA" id="ARBA00001003"/>
    </source>
</evidence>
<dbReference type="InterPro" id="IPR018202">
    <property type="entry name" value="Ser_caboxypep_ser_AS"/>
</dbReference>
<keyword evidence="13" id="KW-0325">Glycoprotein</keyword>
<evidence type="ECO:0000256" key="8">
    <source>
        <dbReference type="ARBA" id="ARBA00022729"/>
    </source>
</evidence>
<comment type="catalytic activity">
    <reaction evidence="1">
        <text>Preferential release of a C-terminal arginine or lysine residue.</text>
        <dbReference type="EC" id="3.4.16.6"/>
    </reaction>
</comment>
<feature type="region of interest" description="Disordered" evidence="16">
    <location>
        <begin position="264"/>
        <end position="289"/>
    </location>
</feature>
<dbReference type="PROSITE" id="PS00131">
    <property type="entry name" value="CARBOXYPEPT_SER_SER"/>
    <property type="match status" value="1"/>
</dbReference>
<keyword evidence="12" id="KW-0472">Membrane</keyword>
<dbReference type="PRINTS" id="PR00724">
    <property type="entry name" value="CRBOXYPTASEC"/>
</dbReference>
<dbReference type="GO" id="GO:0006915">
    <property type="term" value="P:apoptotic process"/>
    <property type="evidence" value="ECO:0007669"/>
    <property type="project" value="UniProtKB-KW"/>
</dbReference>
<dbReference type="Gene3D" id="3.40.50.1820">
    <property type="entry name" value="alpha/beta hydrolase"/>
    <property type="match status" value="1"/>
</dbReference>
<comment type="function">
    <text evidence="14">Protease with a carboxypeptidase B-like function involved in the C-terminal processing of the lysine and arginine residues from protein precursors. Promotes cell fusion and is involved in the programmed cell death.</text>
</comment>
<evidence type="ECO:0000256" key="10">
    <source>
        <dbReference type="ARBA" id="ARBA00022989"/>
    </source>
</evidence>
<evidence type="ECO:0000256" key="2">
    <source>
        <dbReference type="ARBA" id="ARBA00004393"/>
    </source>
</evidence>
<feature type="compositionally biased region" description="Low complexity" evidence="16">
    <location>
        <begin position="481"/>
        <end position="494"/>
    </location>
</feature>
<evidence type="ECO:0000256" key="14">
    <source>
        <dbReference type="ARBA" id="ARBA00037042"/>
    </source>
</evidence>
<dbReference type="Proteomes" id="UP000034291">
    <property type="component" value="Unassembled WGS sequence"/>
</dbReference>
<keyword evidence="18" id="KW-1185">Reference proteome</keyword>
<evidence type="ECO:0000256" key="9">
    <source>
        <dbReference type="ARBA" id="ARBA00022801"/>
    </source>
</evidence>
<dbReference type="GO" id="GO:0004185">
    <property type="term" value="F:serine-type carboxypeptidase activity"/>
    <property type="evidence" value="ECO:0007669"/>
    <property type="project" value="UniProtKB-UniRule"/>
</dbReference>
<evidence type="ECO:0000256" key="13">
    <source>
        <dbReference type="ARBA" id="ARBA00023180"/>
    </source>
</evidence>
<keyword evidence="11" id="KW-0333">Golgi apparatus</keyword>
<dbReference type="AlphaFoldDB" id="A0A0F8WQU2"/>
<sequence>MHSLTYLLSTLAPLFLLNFALAVPDISRFEVRSLPDGPSLRPSWAGRLPVPNTEQGNEIFFWLFKAENLKYDDNFLIWFNGGPGCSSLIGLTTGNGPISFDGNSTRLIANPYSWSQFGHVLYVDQPVGTGYSTASQPYAATTNDRVTSDFYAWLQSFFAHFPHLRAKQLHLMGESYAGIYVPYFASAIVANQDAFPINLRSMSLGDGSFGNPAAMSAVSVGKFLQSQQSRLQIPDDIMAVFSEADDTCGFSDVMQEAARFPPQTTIYIPGDPENSDYKRRRRRRRRRDLGDIANATCNINPTTPDAVRSSIMNSSCYGPCATFSTAMDYLGTVSASGAGKPCYDVYDISHDCSTINSMSLLTSYFRRADVQAALHLSPGTDNNATVQFSPCNSTILDILIGLSTPTAPVYSILPSLVTSHNISLHVYAGQYDMLLNHFGAELALQNMTWRGAQGFSQPITRPFFADNAAPRSPGGDPHPHPQTQTQTHPLPSSGSGSGTGSGTGARSRTRTCSCHPRGSPEAGRWVAERGVTYHLFWGAGHSVFASKPREMFAYVRDVVVAD</sequence>
<comment type="subcellular location">
    <subcellularLocation>
        <location evidence="2">Golgi apparatus</location>
        <location evidence="2">trans-Golgi network membrane</location>
        <topology evidence="2">Single-pass type I membrane protein</topology>
    </subcellularLocation>
</comment>
<proteinExistence type="inferred from homology"/>
<feature type="signal peptide" evidence="15">
    <location>
        <begin position="1"/>
        <end position="22"/>
    </location>
</feature>
<feature type="compositionally biased region" description="Basic residues" evidence="16">
    <location>
        <begin position="278"/>
        <end position="287"/>
    </location>
</feature>
<reference evidence="17 18" key="1">
    <citation type="submission" date="2015-02" db="EMBL/GenBank/DDBJ databases">
        <title>Draft Genome Sequences of Two Closely-Related Aflatoxigenic Aspergillus Species Obtained from the Cote d'Ivoire.</title>
        <authorList>
            <person name="Moore G.G."/>
            <person name="Beltz S.B."/>
            <person name="Mack B.M."/>
        </authorList>
    </citation>
    <scope>NUCLEOTIDE SEQUENCE [LARGE SCALE GENOMIC DNA]</scope>
    <source>
        <strain evidence="17 18">SRRC1468</strain>
    </source>
</reference>
<name>A0A0F8WQU2_9EURO</name>
<keyword evidence="10" id="KW-1133">Transmembrane helix</keyword>
<evidence type="ECO:0000313" key="18">
    <source>
        <dbReference type="Proteomes" id="UP000034291"/>
    </source>
</evidence>
<comment type="caution">
    <text evidence="17">The sequence shown here is derived from an EMBL/GenBank/DDBJ whole genome shotgun (WGS) entry which is preliminary data.</text>
</comment>
<dbReference type="PANTHER" id="PTHR11802">
    <property type="entry name" value="SERINE PROTEASE FAMILY S10 SERINE CARBOXYPEPTIDASE"/>
    <property type="match status" value="1"/>
</dbReference>
<evidence type="ECO:0000256" key="7">
    <source>
        <dbReference type="ARBA" id="ARBA00022703"/>
    </source>
</evidence>
<keyword evidence="9 15" id="KW-0378">Hydrolase</keyword>
<dbReference type="EC" id="3.4.16.-" evidence="15"/>
<organism evidence="17 18">
    <name type="scientific">Aspergillus rambellii</name>
    <dbReference type="NCBI Taxonomy" id="308745"/>
    <lineage>
        <taxon>Eukaryota</taxon>
        <taxon>Fungi</taxon>
        <taxon>Dikarya</taxon>
        <taxon>Ascomycota</taxon>
        <taxon>Pezizomycotina</taxon>
        <taxon>Eurotiomycetes</taxon>
        <taxon>Eurotiomycetidae</taxon>
        <taxon>Eurotiales</taxon>
        <taxon>Aspergillaceae</taxon>
        <taxon>Aspergillus</taxon>
        <taxon>Aspergillus subgen. Nidulantes</taxon>
    </lineage>
</organism>
<dbReference type="Pfam" id="PF00450">
    <property type="entry name" value="Peptidase_S10"/>
    <property type="match status" value="1"/>
</dbReference>
<dbReference type="PANTHER" id="PTHR11802:SF190">
    <property type="entry name" value="PHEROMONE-PROCESSING CARBOXYPEPTIDASE KEX1"/>
    <property type="match status" value="1"/>
</dbReference>
<dbReference type="SUPFAM" id="SSF53474">
    <property type="entry name" value="alpha/beta-Hydrolases"/>
    <property type="match status" value="1"/>
</dbReference>
<dbReference type="InterPro" id="IPR029058">
    <property type="entry name" value="AB_hydrolase_fold"/>
</dbReference>
<dbReference type="OrthoDB" id="443318at2759"/>
<evidence type="ECO:0000256" key="12">
    <source>
        <dbReference type="ARBA" id="ARBA00023136"/>
    </source>
</evidence>
<gene>
    <name evidence="17" type="ORF">ARAM_004055</name>
</gene>
<evidence type="ECO:0000313" key="17">
    <source>
        <dbReference type="EMBL" id="KKK20020.1"/>
    </source>
</evidence>
<evidence type="ECO:0000256" key="6">
    <source>
        <dbReference type="ARBA" id="ARBA00022692"/>
    </source>
</evidence>
<evidence type="ECO:0000256" key="16">
    <source>
        <dbReference type="SAM" id="MobiDB-lite"/>
    </source>
</evidence>
<evidence type="ECO:0000256" key="11">
    <source>
        <dbReference type="ARBA" id="ARBA00023034"/>
    </source>
</evidence>
<keyword evidence="6" id="KW-0812">Transmembrane</keyword>
<keyword evidence="7" id="KW-0053">Apoptosis</keyword>
<dbReference type="GO" id="GO:0005802">
    <property type="term" value="C:trans-Golgi network"/>
    <property type="evidence" value="ECO:0007669"/>
    <property type="project" value="TreeGrafter"/>
</dbReference>
<keyword evidence="8 15" id="KW-0732">Signal</keyword>
<accession>A0A0F8WQU2</accession>
<dbReference type="STRING" id="308745.A0A0F8WQU2"/>
<comment type="similarity">
    <text evidence="3 15">Belongs to the peptidase S10 family.</text>
</comment>
<dbReference type="GO" id="GO:0006508">
    <property type="term" value="P:proteolysis"/>
    <property type="evidence" value="ECO:0007669"/>
    <property type="project" value="UniProtKB-KW"/>
</dbReference>
<feature type="region of interest" description="Disordered" evidence="16">
    <location>
        <begin position="462"/>
        <end position="521"/>
    </location>
</feature>
<evidence type="ECO:0000256" key="3">
    <source>
        <dbReference type="ARBA" id="ARBA00009431"/>
    </source>
</evidence>
<protein>
    <recommendedName>
        <fullName evidence="15">Carboxypeptidase</fullName>
        <ecNumber evidence="15">3.4.16.-</ecNumber>
    </recommendedName>
</protein>
<dbReference type="EMBL" id="JZBS01002132">
    <property type="protein sequence ID" value="KKK20020.1"/>
    <property type="molecule type" value="Genomic_DNA"/>
</dbReference>
<dbReference type="InterPro" id="IPR001563">
    <property type="entry name" value="Peptidase_S10"/>
</dbReference>
<evidence type="ECO:0000256" key="4">
    <source>
        <dbReference type="ARBA" id="ARBA00022645"/>
    </source>
</evidence>
<feature type="chain" id="PRO_5006515946" description="Carboxypeptidase" evidence="15">
    <location>
        <begin position="23"/>
        <end position="562"/>
    </location>
</feature>
<keyword evidence="4 15" id="KW-0121">Carboxypeptidase</keyword>